<dbReference type="EMBL" id="UZAH01026981">
    <property type="protein sequence ID" value="VDO87411.1"/>
    <property type="molecule type" value="Genomic_DNA"/>
</dbReference>
<evidence type="ECO:0000313" key="5">
    <source>
        <dbReference type="WBParaSite" id="HPBE_0001109401-mRNA-1"/>
    </source>
</evidence>
<evidence type="ECO:0000313" key="4">
    <source>
        <dbReference type="Proteomes" id="UP000050761"/>
    </source>
</evidence>
<dbReference type="WBParaSite" id="HPBE_0001109401-mRNA-1">
    <property type="protein sequence ID" value="HPBE_0001109401-mRNA-1"/>
    <property type="gene ID" value="HPBE_0001109401"/>
</dbReference>
<evidence type="ECO:0000256" key="1">
    <source>
        <dbReference type="SAM" id="SignalP"/>
    </source>
</evidence>
<gene>
    <name evidence="3" type="ORF">HPBE_LOCUS11093</name>
</gene>
<dbReference type="AlphaFoldDB" id="A0A3P7YJ00"/>
<feature type="chain" id="PRO_5044596532" description="Abnormal cell migration protein 18-like fibronectin type I domain-containing protein" evidence="1">
    <location>
        <begin position="16"/>
        <end position="89"/>
    </location>
</feature>
<keyword evidence="4" id="KW-1185">Reference proteome</keyword>
<keyword evidence="1" id="KW-0732">Signal</keyword>
<dbReference type="Pfam" id="PF23003">
    <property type="entry name" value="Fn1_2"/>
    <property type="match status" value="1"/>
</dbReference>
<feature type="domain" description="Abnormal cell migration protein 18-like fibronectin type I" evidence="2">
    <location>
        <begin position="15"/>
        <end position="81"/>
    </location>
</feature>
<dbReference type="Proteomes" id="UP000050761">
    <property type="component" value="Unassembled WGS sequence"/>
</dbReference>
<organism evidence="3">
    <name type="scientific">Heligmosomoides polygyrus</name>
    <name type="common">Parasitic roundworm</name>
    <dbReference type="NCBI Taxonomy" id="6339"/>
    <lineage>
        <taxon>Eukaryota</taxon>
        <taxon>Metazoa</taxon>
        <taxon>Ecdysozoa</taxon>
        <taxon>Nematoda</taxon>
        <taxon>Chromadorea</taxon>
        <taxon>Rhabditida</taxon>
        <taxon>Rhabditina</taxon>
        <taxon>Rhabditomorpha</taxon>
        <taxon>Strongyloidea</taxon>
        <taxon>Heligmosomidae</taxon>
        <taxon>Heligmosomoides</taxon>
    </lineage>
</organism>
<feature type="signal peptide" evidence="1">
    <location>
        <begin position="1"/>
        <end position="15"/>
    </location>
</feature>
<reference evidence="5" key="2">
    <citation type="submission" date="2019-09" db="UniProtKB">
        <authorList>
            <consortium name="WormBaseParasite"/>
        </authorList>
    </citation>
    <scope>IDENTIFICATION</scope>
</reference>
<name>A0A3P7YJ00_HELPZ</name>
<proteinExistence type="predicted"/>
<dbReference type="InterPro" id="IPR055119">
    <property type="entry name" value="Mig18_Fn1"/>
</dbReference>
<protein>
    <recommendedName>
        <fullName evidence="2">Abnormal cell migration protein 18-like fibronectin type I domain-containing protein</fullName>
    </recommendedName>
</protein>
<evidence type="ECO:0000313" key="3">
    <source>
        <dbReference type="EMBL" id="VDO87411.1"/>
    </source>
</evidence>
<evidence type="ECO:0000259" key="2">
    <source>
        <dbReference type="Pfam" id="PF23003"/>
    </source>
</evidence>
<sequence length="89" mass="10214">MNFVILFFLVGIIYACEYNGQHYKDNETFVDGAFRLICHMSQYAWQIDAIGCIVNGVEIPIGGRKRVGYFQYECSKHPDGTIELKPVFN</sequence>
<accession>A0A3P7YJ00</accession>
<reference evidence="3 4" key="1">
    <citation type="submission" date="2018-11" db="EMBL/GenBank/DDBJ databases">
        <authorList>
            <consortium name="Pathogen Informatics"/>
        </authorList>
    </citation>
    <scope>NUCLEOTIDE SEQUENCE [LARGE SCALE GENOMIC DNA]</scope>
</reference>